<dbReference type="InterPro" id="IPR056262">
    <property type="entry name" value="NpmA"/>
</dbReference>
<dbReference type="Proteomes" id="UP000253034">
    <property type="component" value="Unassembled WGS sequence"/>
</dbReference>
<protein>
    <submittedName>
        <fullName evidence="1">16S rRNA (Adenine(1408)-N(1))-methyltransferase</fullName>
    </submittedName>
</protein>
<dbReference type="GO" id="GO:0008168">
    <property type="term" value="F:methyltransferase activity"/>
    <property type="evidence" value="ECO:0007669"/>
    <property type="project" value="UniProtKB-KW"/>
</dbReference>
<proteinExistence type="predicted"/>
<dbReference type="EMBL" id="QPJT01000037">
    <property type="protein sequence ID" value="RCX09288.1"/>
    <property type="molecule type" value="Genomic_DNA"/>
</dbReference>
<dbReference type="AlphaFoldDB" id="A0A369ALS9"/>
<sequence length="219" mass="24388">MALRILKGKKIIEQADLSGIAEGFDSIAVDIGTGDGRFVYNLAKKNPGTLFIGLDPAAENMFEYSSRIIKKPSKGGLPNVLYVVSNIEELPDELSGAADNIYINLPWGSLLEGVVKASDHVLCNVVRLAKPPEASLEMCFTYSELHELGEMDRRELPELSLDYIRETLVPLYHEKGIEIKQLGTIDNQDLREHGTQWAKRLGFGRSREVYRISAAINKK</sequence>
<gene>
    <name evidence="1" type="ORF">DFR58_1372</name>
</gene>
<dbReference type="GO" id="GO:0032259">
    <property type="term" value="P:methylation"/>
    <property type="evidence" value="ECO:0007669"/>
    <property type="project" value="UniProtKB-KW"/>
</dbReference>
<accession>A0A369ALS9</accession>
<evidence type="ECO:0000313" key="2">
    <source>
        <dbReference type="Proteomes" id="UP000253034"/>
    </source>
</evidence>
<name>A0A369ALS9_9FIRM</name>
<dbReference type="SUPFAM" id="SSF53335">
    <property type="entry name" value="S-adenosyl-L-methionine-dependent methyltransferases"/>
    <property type="match status" value="1"/>
</dbReference>
<keyword evidence="1" id="KW-0489">Methyltransferase</keyword>
<dbReference type="CDD" id="cd02440">
    <property type="entry name" value="AdoMet_MTases"/>
    <property type="match status" value="1"/>
</dbReference>
<dbReference type="OrthoDB" id="9802090at2"/>
<dbReference type="Gene3D" id="3.40.50.150">
    <property type="entry name" value="Vaccinia Virus protein VP39"/>
    <property type="match status" value="1"/>
</dbReference>
<organism evidence="1 2">
    <name type="scientific">Anaerobacterium chartisolvens</name>
    <dbReference type="NCBI Taxonomy" id="1297424"/>
    <lineage>
        <taxon>Bacteria</taxon>
        <taxon>Bacillati</taxon>
        <taxon>Bacillota</taxon>
        <taxon>Clostridia</taxon>
        <taxon>Eubacteriales</taxon>
        <taxon>Oscillospiraceae</taxon>
        <taxon>Anaerobacterium</taxon>
    </lineage>
</organism>
<evidence type="ECO:0000313" key="1">
    <source>
        <dbReference type="EMBL" id="RCX09288.1"/>
    </source>
</evidence>
<reference evidence="1 2" key="1">
    <citation type="submission" date="2018-07" db="EMBL/GenBank/DDBJ databases">
        <title>Genomic Encyclopedia of Type Strains, Phase IV (KMG-IV): sequencing the most valuable type-strain genomes for metagenomic binning, comparative biology and taxonomic classification.</title>
        <authorList>
            <person name="Goeker M."/>
        </authorList>
    </citation>
    <scope>NUCLEOTIDE SEQUENCE [LARGE SCALE GENOMIC DNA]</scope>
    <source>
        <strain evidence="1 2">DSM 27016</strain>
    </source>
</reference>
<dbReference type="Pfam" id="PF24675">
    <property type="entry name" value="NpmA"/>
    <property type="match status" value="1"/>
</dbReference>
<dbReference type="InterPro" id="IPR029063">
    <property type="entry name" value="SAM-dependent_MTases_sf"/>
</dbReference>
<keyword evidence="2" id="KW-1185">Reference proteome</keyword>
<comment type="caution">
    <text evidence="1">The sequence shown here is derived from an EMBL/GenBank/DDBJ whole genome shotgun (WGS) entry which is preliminary data.</text>
</comment>
<keyword evidence="1" id="KW-0808">Transferase</keyword>